<proteinExistence type="predicted"/>
<gene>
    <name evidence="2" type="ORF">LTR78_010110</name>
</gene>
<reference evidence="2" key="1">
    <citation type="submission" date="2023-07" db="EMBL/GenBank/DDBJ databases">
        <title>Black Yeasts Isolated from many extreme environments.</title>
        <authorList>
            <person name="Coleine C."/>
            <person name="Stajich J.E."/>
            <person name="Selbmann L."/>
        </authorList>
    </citation>
    <scope>NUCLEOTIDE SEQUENCE</scope>
    <source>
        <strain evidence="2">CCFEE 5485</strain>
    </source>
</reference>
<dbReference type="EMBL" id="JAUTXT010000065">
    <property type="protein sequence ID" value="KAK3670011.1"/>
    <property type="molecule type" value="Genomic_DNA"/>
</dbReference>
<accession>A0AAE0WF67</accession>
<feature type="region of interest" description="Disordered" evidence="1">
    <location>
        <begin position="91"/>
        <end position="147"/>
    </location>
</feature>
<protein>
    <submittedName>
        <fullName evidence="2">Uncharacterized protein</fullName>
    </submittedName>
</protein>
<organism evidence="2 3">
    <name type="scientific">Recurvomyces mirabilis</name>
    <dbReference type="NCBI Taxonomy" id="574656"/>
    <lineage>
        <taxon>Eukaryota</taxon>
        <taxon>Fungi</taxon>
        <taxon>Dikarya</taxon>
        <taxon>Ascomycota</taxon>
        <taxon>Pezizomycotina</taxon>
        <taxon>Dothideomycetes</taxon>
        <taxon>Dothideomycetidae</taxon>
        <taxon>Mycosphaerellales</taxon>
        <taxon>Teratosphaeriaceae</taxon>
        <taxon>Recurvomyces</taxon>
    </lineage>
</organism>
<evidence type="ECO:0000313" key="2">
    <source>
        <dbReference type="EMBL" id="KAK3670011.1"/>
    </source>
</evidence>
<keyword evidence="3" id="KW-1185">Reference proteome</keyword>
<evidence type="ECO:0000256" key="1">
    <source>
        <dbReference type="SAM" id="MobiDB-lite"/>
    </source>
</evidence>
<dbReference type="AlphaFoldDB" id="A0AAE0WF67"/>
<dbReference type="Proteomes" id="UP001274830">
    <property type="component" value="Unassembled WGS sequence"/>
</dbReference>
<feature type="compositionally biased region" description="Low complexity" evidence="1">
    <location>
        <begin position="184"/>
        <end position="195"/>
    </location>
</feature>
<feature type="region of interest" description="Disordered" evidence="1">
    <location>
        <begin position="179"/>
        <end position="202"/>
    </location>
</feature>
<name>A0AAE0WF67_9PEZI</name>
<evidence type="ECO:0000313" key="3">
    <source>
        <dbReference type="Proteomes" id="UP001274830"/>
    </source>
</evidence>
<feature type="compositionally biased region" description="Acidic residues" evidence="1">
    <location>
        <begin position="100"/>
        <end position="109"/>
    </location>
</feature>
<sequence length="340" mass="37341">MDKLGEWPAESQQHEPRAVLLLNRFTRTSTIMYATGGLEDVIGIPAEAMRGRSFYCCIAENCLYDAVTCLENAKYNDSIAYLRFWFRDPRPSHPQSSTDLTDDGDEETTTDMSEDHKEASAQSRGGAELHREQWIGSHTARPSSSDRIEMIAMDEESNLKSRTSPGDNTREADKYEARFDQSRAAELSSSSLAVSPERDRASPQRAQAEAVELEAVISSTSDGLVVCLRRARPLIPHPTHRTSNPVYENGLFAAPWAGEAILPLLDSRPYAGFGSGFAPALGHRPHNKIAPTHASGPDRTDLMNAIKDQAIFAWGLVGMNESLAEYSQGKPLGESLPGCM</sequence>
<comment type="caution">
    <text evidence="2">The sequence shown here is derived from an EMBL/GenBank/DDBJ whole genome shotgun (WGS) entry which is preliminary data.</text>
</comment>